<proteinExistence type="predicted"/>
<dbReference type="EMBL" id="AP022324">
    <property type="protein sequence ID" value="BBU46536.1"/>
    <property type="molecule type" value="Genomic_DNA"/>
</dbReference>
<accession>A0A7U6RF76</accession>
<evidence type="ECO:0000313" key="3">
    <source>
        <dbReference type="Proteomes" id="UP000464661"/>
    </source>
</evidence>
<sequence>MKIERDPLANARSAFEKLKLEVEDSGKKLTISAIARLAGVDRKYFYGKINTPDESKRQAWINLGEEINRFRNSQVSPGEIKSEASVAQKLKNALIENYRLLESVGDLEKSRAKMQDLIFSKDKRLEELQDHAARLESNLLFAKFEKGAVLGFGSKPHIVSPDLLREGTDSLSLKKAWVLALDKLRTELDRPLDKTLYITVGAPGSGKSTWSLNQSHQKNFSIIFDACCMTKVDRYEVLSLGRKYPRTKVVAVVFYVDFSTLRKRNNLRESAKQLPMEKLASMFESLEYPSLGDASEIFDEIVMVRGEAGFVH</sequence>
<evidence type="ECO:0000313" key="2">
    <source>
        <dbReference type="EMBL" id="BBU46536.1"/>
    </source>
</evidence>
<dbReference type="RefSeq" id="WP_161990112.1">
    <property type="nucleotide sequence ID" value="NZ_AP022324.1"/>
</dbReference>
<dbReference type="InterPro" id="IPR027417">
    <property type="entry name" value="P-loop_NTPase"/>
</dbReference>
<organism evidence="2 3">
    <name type="scientific">Pseudomonas putida</name>
    <name type="common">Arthrobacter siderocapsulatus</name>
    <dbReference type="NCBI Taxonomy" id="303"/>
    <lineage>
        <taxon>Bacteria</taxon>
        <taxon>Pseudomonadati</taxon>
        <taxon>Pseudomonadota</taxon>
        <taxon>Gammaproteobacteria</taxon>
        <taxon>Pseudomonadales</taxon>
        <taxon>Pseudomonadaceae</taxon>
        <taxon>Pseudomonas</taxon>
    </lineage>
</organism>
<dbReference type="Proteomes" id="UP000464661">
    <property type="component" value="Chromosome"/>
</dbReference>
<reference evidence="2 3" key="1">
    <citation type="submission" date="2020-01" db="EMBL/GenBank/DDBJ databases">
        <title>Complete Genome Sequence of Pseudomonas putida Strain TS312, Harboring the HdtS type N-acyl-homoserine Lactone Synthase, Isolated from a Paper Mill.</title>
        <authorList>
            <person name="Hosoe A."/>
            <person name="Suenaga T."/>
            <person name="Sugi T."/>
            <person name="Izumi T."/>
            <person name="Nagai N."/>
            <person name="Terada A."/>
        </authorList>
    </citation>
    <scope>NUCLEOTIDE SEQUENCE [LARGE SCALE GENOMIC DNA]</scope>
    <source>
        <strain evidence="2 3">TS312</strain>
    </source>
</reference>
<keyword evidence="1" id="KW-0175">Coiled coil</keyword>
<evidence type="ECO:0000256" key="1">
    <source>
        <dbReference type="SAM" id="Coils"/>
    </source>
</evidence>
<protein>
    <submittedName>
        <fullName evidence="2">Uncharacterized protein</fullName>
    </submittedName>
</protein>
<feature type="coiled-coil region" evidence="1">
    <location>
        <begin position="118"/>
        <end position="145"/>
    </location>
</feature>
<dbReference type="Gene3D" id="3.40.50.300">
    <property type="entry name" value="P-loop containing nucleotide triphosphate hydrolases"/>
    <property type="match status" value="1"/>
</dbReference>
<dbReference type="SUPFAM" id="SSF52540">
    <property type="entry name" value="P-loop containing nucleoside triphosphate hydrolases"/>
    <property type="match status" value="1"/>
</dbReference>
<dbReference type="AlphaFoldDB" id="A0A7U6RF76"/>
<name>A0A7U6RF76_PSEPU</name>
<gene>
    <name evidence="2" type="ORF">PPTS312_44510</name>
</gene>